<sequence>FLKLIWGRGASIIKQREDYMGSFNVACSISNISIGAGDSVAYIPLEKARYRYHIGDGNDMLIYARCFYAPVTLPIFGLYDDYGGVENIEINRNTEIIEEHFGIPIAEVINIKRDNYEVGTISSGMFVHRKIYDIIIKKCSIADEWGGISSPIFGKPRNDPMMSLTNELEKYLKKVEKNIKLFGDCNSILGRDKEHHRDNYFLSSISSIFGFREYDAFNDIYQPKMRQGELKDEIIEFVLFESGMGATNNFYFPAMNGYQCGNLYASKFLYWEALKITIKDILNQKYHWLTPHELKWTIKYRVKKKWKSIKDFIRQRTDKVYRGG</sequence>
<reference evidence="1" key="1">
    <citation type="journal article" date="2015" name="Nature">
        <title>Complex archaea that bridge the gap between prokaryotes and eukaryotes.</title>
        <authorList>
            <person name="Spang A."/>
            <person name="Saw J.H."/>
            <person name="Jorgensen S.L."/>
            <person name="Zaremba-Niedzwiedzka K."/>
            <person name="Martijn J."/>
            <person name="Lind A.E."/>
            <person name="van Eijk R."/>
            <person name="Schleper C."/>
            <person name="Guy L."/>
            <person name="Ettema T.J."/>
        </authorList>
    </citation>
    <scope>NUCLEOTIDE SEQUENCE</scope>
</reference>
<evidence type="ECO:0000313" key="1">
    <source>
        <dbReference type="EMBL" id="KKM80504.1"/>
    </source>
</evidence>
<dbReference type="EMBL" id="LAZR01008172">
    <property type="protein sequence ID" value="KKM80504.1"/>
    <property type="molecule type" value="Genomic_DNA"/>
</dbReference>
<comment type="caution">
    <text evidence="1">The sequence shown here is derived from an EMBL/GenBank/DDBJ whole genome shotgun (WGS) entry which is preliminary data.</text>
</comment>
<protein>
    <submittedName>
        <fullName evidence="1">Uncharacterized protein</fullName>
    </submittedName>
</protein>
<name>A0A0F9KE07_9ZZZZ</name>
<dbReference type="AlphaFoldDB" id="A0A0F9KE07"/>
<organism evidence="1">
    <name type="scientific">marine sediment metagenome</name>
    <dbReference type="NCBI Taxonomy" id="412755"/>
    <lineage>
        <taxon>unclassified sequences</taxon>
        <taxon>metagenomes</taxon>
        <taxon>ecological metagenomes</taxon>
    </lineage>
</organism>
<feature type="non-terminal residue" evidence="1">
    <location>
        <position position="1"/>
    </location>
</feature>
<proteinExistence type="predicted"/>
<gene>
    <name evidence="1" type="ORF">LCGC14_1339280</name>
</gene>
<accession>A0A0F9KE07</accession>